<name>A0A8H4J373_9PEZI</name>
<evidence type="ECO:0000313" key="3">
    <source>
        <dbReference type="Proteomes" id="UP000572817"/>
    </source>
</evidence>
<proteinExistence type="predicted"/>
<dbReference type="Proteomes" id="UP000572817">
    <property type="component" value="Unassembled WGS sequence"/>
</dbReference>
<protein>
    <submittedName>
        <fullName evidence="2">Uncharacterized protein</fullName>
    </submittedName>
</protein>
<evidence type="ECO:0000256" key="1">
    <source>
        <dbReference type="SAM" id="MobiDB-lite"/>
    </source>
</evidence>
<comment type="caution">
    <text evidence="2">The sequence shown here is derived from an EMBL/GenBank/DDBJ whole genome shotgun (WGS) entry which is preliminary data.</text>
</comment>
<gene>
    <name evidence="2" type="ORF">GTA08_BOTSDO12579</name>
</gene>
<sequence length="120" mass="13618">MIPTPKSTSSSKKRKRHEDNEDENEDELGMESLGRAVLELLDEETADANDGESPRPEPFPTRCKTIGNIKTSFWRDGVGFQHPRALLDLTIPVLYVEVTWVEMDADRNDISDQTASWQDV</sequence>
<evidence type="ECO:0000313" key="2">
    <source>
        <dbReference type="EMBL" id="KAF4311879.1"/>
    </source>
</evidence>
<keyword evidence="3" id="KW-1185">Reference proteome</keyword>
<dbReference type="EMBL" id="WWBZ02000008">
    <property type="protein sequence ID" value="KAF4311879.1"/>
    <property type="molecule type" value="Genomic_DNA"/>
</dbReference>
<accession>A0A8H4J373</accession>
<reference evidence="2" key="1">
    <citation type="submission" date="2020-04" db="EMBL/GenBank/DDBJ databases">
        <title>Genome Assembly and Annotation of Botryosphaeria dothidea sdau 11-99, a Latent Pathogen of Apple Fruit Ring Rot in China.</title>
        <authorList>
            <person name="Yu C."/>
            <person name="Diao Y."/>
            <person name="Lu Q."/>
            <person name="Zhao J."/>
            <person name="Cui S."/>
            <person name="Peng C."/>
            <person name="He B."/>
            <person name="Liu H."/>
        </authorList>
    </citation>
    <scope>NUCLEOTIDE SEQUENCE [LARGE SCALE GENOMIC DNA]</scope>
    <source>
        <strain evidence="2">Sdau11-99</strain>
    </source>
</reference>
<feature type="compositionally biased region" description="Acidic residues" evidence="1">
    <location>
        <begin position="20"/>
        <end position="29"/>
    </location>
</feature>
<feature type="compositionally biased region" description="Acidic residues" evidence="1">
    <location>
        <begin position="40"/>
        <end position="50"/>
    </location>
</feature>
<dbReference type="AlphaFoldDB" id="A0A8H4J373"/>
<feature type="compositionally biased region" description="Low complexity" evidence="1">
    <location>
        <begin position="1"/>
        <end position="10"/>
    </location>
</feature>
<organism evidence="2 3">
    <name type="scientific">Botryosphaeria dothidea</name>
    <dbReference type="NCBI Taxonomy" id="55169"/>
    <lineage>
        <taxon>Eukaryota</taxon>
        <taxon>Fungi</taxon>
        <taxon>Dikarya</taxon>
        <taxon>Ascomycota</taxon>
        <taxon>Pezizomycotina</taxon>
        <taxon>Dothideomycetes</taxon>
        <taxon>Dothideomycetes incertae sedis</taxon>
        <taxon>Botryosphaeriales</taxon>
        <taxon>Botryosphaeriaceae</taxon>
        <taxon>Botryosphaeria</taxon>
    </lineage>
</organism>
<feature type="region of interest" description="Disordered" evidence="1">
    <location>
        <begin position="1"/>
        <end position="63"/>
    </location>
</feature>